<accession>A0A1J1IML6</accession>
<reference evidence="1 2" key="1">
    <citation type="submission" date="2015-04" db="EMBL/GenBank/DDBJ databases">
        <authorList>
            <person name="Syromyatnikov M.Y."/>
            <person name="Popov V.N."/>
        </authorList>
    </citation>
    <scope>NUCLEOTIDE SEQUENCE [LARGE SCALE GENOMIC DNA]</scope>
</reference>
<sequence>MKPHRGAQMFSSFIAQDVCTPKNVNEFLKNIIKRCAEHCDITVTLTSQIQLKTLLFEKQQLMSKPNDSNIK</sequence>
<proteinExistence type="predicted"/>
<evidence type="ECO:0000313" key="1">
    <source>
        <dbReference type="EMBL" id="CRL00334.1"/>
    </source>
</evidence>
<dbReference type="EMBL" id="CVRI01000054">
    <property type="protein sequence ID" value="CRL00334.1"/>
    <property type="molecule type" value="Genomic_DNA"/>
</dbReference>
<dbReference type="AlphaFoldDB" id="A0A1J1IML6"/>
<gene>
    <name evidence="1" type="ORF">CLUMA_CG013607</name>
</gene>
<protein>
    <submittedName>
        <fullName evidence="1">CLUMA_CG013607, isoform A</fullName>
    </submittedName>
</protein>
<dbReference type="Proteomes" id="UP000183832">
    <property type="component" value="Unassembled WGS sequence"/>
</dbReference>
<organism evidence="1 2">
    <name type="scientific">Clunio marinus</name>
    <dbReference type="NCBI Taxonomy" id="568069"/>
    <lineage>
        <taxon>Eukaryota</taxon>
        <taxon>Metazoa</taxon>
        <taxon>Ecdysozoa</taxon>
        <taxon>Arthropoda</taxon>
        <taxon>Hexapoda</taxon>
        <taxon>Insecta</taxon>
        <taxon>Pterygota</taxon>
        <taxon>Neoptera</taxon>
        <taxon>Endopterygota</taxon>
        <taxon>Diptera</taxon>
        <taxon>Nematocera</taxon>
        <taxon>Chironomoidea</taxon>
        <taxon>Chironomidae</taxon>
        <taxon>Clunio</taxon>
    </lineage>
</organism>
<evidence type="ECO:0000313" key="2">
    <source>
        <dbReference type="Proteomes" id="UP000183832"/>
    </source>
</evidence>
<keyword evidence="2" id="KW-1185">Reference proteome</keyword>
<name>A0A1J1IML6_9DIPT</name>